<keyword evidence="1" id="KW-0175">Coiled coil</keyword>
<feature type="region of interest" description="Disordered" evidence="2">
    <location>
        <begin position="375"/>
        <end position="434"/>
    </location>
</feature>
<gene>
    <name evidence="3" type="ORF">I302_04205</name>
    <name evidence="4" type="ORF">I302_100832</name>
</gene>
<feature type="region of interest" description="Disordered" evidence="2">
    <location>
        <begin position="1"/>
        <end position="113"/>
    </location>
</feature>
<feature type="compositionally biased region" description="Low complexity" evidence="2">
    <location>
        <begin position="411"/>
        <end position="427"/>
    </location>
</feature>
<evidence type="ECO:0000256" key="2">
    <source>
        <dbReference type="SAM" id="MobiDB-lite"/>
    </source>
</evidence>
<dbReference type="EMBL" id="KI894020">
    <property type="protein sequence ID" value="OCF26519.1"/>
    <property type="molecule type" value="Genomic_DNA"/>
</dbReference>
<sequence length="520" mass="57973">MQRGATGPFDPTPNEDPDDSTPNKRHRSGAVPLFPTKGPYRRTSSSSENPTEYFYLPPPSPSRPLGATFPQLYRSNDTQAPGPEKPGSSIPIAHPRPQRFATQPSWNGKEASPPGIQARFSSPVALNISPTLASRHPSFTGHPHQSAGLDTPLGLFIIDSPHSTEASSFVPAYRPIRQSSAKASDHVGPRAISNFSQRGSSSILFPGVPDPSFGRDYQVKEAQEKVDRLIRKVSDANCDLETARRELHVMLHTGQTEKLRKQLANAKKQSNTLEKDYAAVLREVIIRKERDVEKLRGEHDKEMKVKDEKLRALKRQVRSMEMLMGELQTTALNPAHNHDSTLPSPLQNAKRSSTGMIRDHSALVSLVSTPIIKDRTTSGQSSVSLDPIAPPRTPLQPSDEGKGSQSLPTQTSLRATNSSRTRSSTLADELKSQSLSDRRDEIEWACEEIEHQMEFDEGMLDSYQDRLQMRINLNRFIVENVDGFKVEEDDVLFEYWSIKRPTQPSEGEKPAEDVDTYRQS</sequence>
<organism evidence="3">
    <name type="scientific">Kwoniella bestiolae CBS 10118</name>
    <dbReference type="NCBI Taxonomy" id="1296100"/>
    <lineage>
        <taxon>Eukaryota</taxon>
        <taxon>Fungi</taxon>
        <taxon>Dikarya</taxon>
        <taxon>Basidiomycota</taxon>
        <taxon>Agaricomycotina</taxon>
        <taxon>Tremellomycetes</taxon>
        <taxon>Tremellales</taxon>
        <taxon>Cryptococcaceae</taxon>
        <taxon>Kwoniella</taxon>
    </lineage>
</organism>
<proteinExistence type="predicted"/>
<dbReference type="AlphaFoldDB" id="A0A1B9G660"/>
<accession>A0A1B9G660</accession>
<feature type="coiled-coil region" evidence="1">
    <location>
        <begin position="219"/>
        <end position="330"/>
    </location>
</feature>
<dbReference type="EMBL" id="CP144541">
    <property type="protein sequence ID" value="WVW78869.1"/>
    <property type="molecule type" value="Genomic_DNA"/>
</dbReference>
<evidence type="ECO:0000256" key="1">
    <source>
        <dbReference type="SAM" id="Coils"/>
    </source>
</evidence>
<feature type="region of interest" description="Disordered" evidence="2">
    <location>
        <begin position="498"/>
        <end position="520"/>
    </location>
</feature>
<reference evidence="3" key="1">
    <citation type="submission" date="2013-07" db="EMBL/GenBank/DDBJ databases">
        <title>The Genome Sequence of Cryptococcus bestiolae CBS10118.</title>
        <authorList>
            <consortium name="The Broad Institute Genome Sequencing Platform"/>
            <person name="Cuomo C."/>
            <person name="Litvintseva A."/>
            <person name="Chen Y."/>
            <person name="Heitman J."/>
            <person name="Sun S."/>
            <person name="Springer D."/>
            <person name="Dromer F."/>
            <person name="Young S.K."/>
            <person name="Zeng Q."/>
            <person name="Gargeya S."/>
            <person name="Fitzgerald M."/>
            <person name="Abouelleil A."/>
            <person name="Alvarado L."/>
            <person name="Berlin A.M."/>
            <person name="Chapman S.B."/>
            <person name="Dewar J."/>
            <person name="Goldberg J."/>
            <person name="Griggs A."/>
            <person name="Gujja S."/>
            <person name="Hansen M."/>
            <person name="Howarth C."/>
            <person name="Imamovic A."/>
            <person name="Larimer J."/>
            <person name="McCowan C."/>
            <person name="Murphy C."/>
            <person name="Pearson M."/>
            <person name="Priest M."/>
            <person name="Roberts A."/>
            <person name="Saif S."/>
            <person name="Shea T."/>
            <person name="Sykes S."/>
            <person name="Wortman J."/>
            <person name="Nusbaum C."/>
            <person name="Birren B."/>
        </authorList>
    </citation>
    <scope>NUCLEOTIDE SEQUENCE [LARGE SCALE GENOMIC DNA]</scope>
    <source>
        <strain evidence="3">CBS 10118</strain>
    </source>
</reference>
<dbReference type="RefSeq" id="XP_019047589.1">
    <property type="nucleotide sequence ID" value="XM_019190841.1"/>
</dbReference>
<evidence type="ECO:0000313" key="3">
    <source>
        <dbReference type="EMBL" id="OCF26519.1"/>
    </source>
</evidence>
<evidence type="ECO:0000313" key="5">
    <source>
        <dbReference type="Proteomes" id="UP000092730"/>
    </source>
</evidence>
<reference evidence="4" key="4">
    <citation type="submission" date="2024-02" db="EMBL/GenBank/DDBJ databases">
        <title>Comparative genomics of Cryptococcus and Kwoniella reveals pathogenesis evolution and contrasting modes of karyotype evolution via chromosome fusion or intercentromeric recombination.</title>
        <authorList>
            <person name="Coelho M.A."/>
            <person name="David-Palma M."/>
            <person name="Shea T."/>
            <person name="Bowers K."/>
            <person name="McGinley-Smith S."/>
            <person name="Mohammad A.W."/>
            <person name="Gnirke A."/>
            <person name="Yurkov A.M."/>
            <person name="Nowrousian M."/>
            <person name="Sun S."/>
            <person name="Cuomo C.A."/>
            <person name="Heitman J."/>
        </authorList>
    </citation>
    <scope>NUCLEOTIDE SEQUENCE</scope>
    <source>
        <strain evidence="4">CBS 10118</strain>
    </source>
</reference>
<dbReference type="VEuPathDB" id="FungiDB:I302_04205"/>
<reference evidence="3" key="3">
    <citation type="submission" date="2014-01" db="EMBL/GenBank/DDBJ databases">
        <title>Evolution of pathogenesis and genome organization in the Tremellales.</title>
        <authorList>
            <person name="Cuomo C."/>
            <person name="Litvintseva A."/>
            <person name="Heitman J."/>
            <person name="Chen Y."/>
            <person name="Sun S."/>
            <person name="Springer D."/>
            <person name="Dromer F."/>
            <person name="Young S."/>
            <person name="Zeng Q."/>
            <person name="Chapman S."/>
            <person name="Gujja S."/>
            <person name="Saif S."/>
            <person name="Birren B."/>
        </authorList>
    </citation>
    <scope>NUCLEOTIDE SEQUENCE</scope>
    <source>
        <strain evidence="3">CBS 10118</strain>
    </source>
</reference>
<reference evidence="4" key="2">
    <citation type="submission" date="2013-07" db="EMBL/GenBank/DDBJ databases">
        <authorList>
            <consortium name="The Broad Institute Genome Sequencing Platform"/>
            <person name="Cuomo C."/>
            <person name="Litvintseva A."/>
            <person name="Chen Y."/>
            <person name="Heitman J."/>
            <person name="Sun S."/>
            <person name="Springer D."/>
            <person name="Dromer F."/>
            <person name="Young S.K."/>
            <person name="Zeng Q."/>
            <person name="Gargeya S."/>
            <person name="Fitzgerald M."/>
            <person name="Abouelleil A."/>
            <person name="Alvarado L."/>
            <person name="Berlin A.M."/>
            <person name="Chapman S.B."/>
            <person name="Dewar J."/>
            <person name="Goldberg J."/>
            <person name="Griggs A."/>
            <person name="Gujja S."/>
            <person name="Hansen M."/>
            <person name="Howarth C."/>
            <person name="Imamovic A."/>
            <person name="Larimer J."/>
            <person name="McCowan C."/>
            <person name="Murphy C."/>
            <person name="Pearson M."/>
            <person name="Priest M."/>
            <person name="Roberts A."/>
            <person name="Saif S."/>
            <person name="Shea T."/>
            <person name="Sykes S."/>
            <person name="Wortman J."/>
            <person name="Nusbaum C."/>
            <person name="Birren B."/>
        </authorList>
    </citation>
    <scope>NUCLEOTIDE SEQUENCE</scope>
    <source>
        <strain evidence="4">CBS 10118</strain>
    </source>
</reference>
<dbReference type="Proteomes" id="UP000092730">
    <property type="component" value="Chromosome 1"/>
</dbReference>
<feature type="compositionally biased region" description="Basic and acidic residues" evidence="2">
    <location>
        <begin position="506"/>
        <end position="520"/>
    </location>
</feature>
<keyword evidence="5" id="KW-1185">Reference proteome</keyword>
<feature type="compositionally biased region" description="Polar residues" evidence="2">
    <location>
        <begin position="340"/>
        <end position="354"/>
    </location>
</feature>
<name>A0A1B9G660_9TREE</name>
<feature type="region of interest" description="Disordered" evidence="2">
    <location>
        <begin position="333"/>
        <end position="354"/>
    </location>
</feature>
<protein>
    <submittedName>
        <fullName evidence="3">Uncharacterized protein</fullName>
    </submittedName>
</protein>
<evidence type="ECO:0000313" key="4">
    <source>
        <dbReference type="EMBL" id="WVW78869.1"/>
    </source>
</evidence>
<dbReference type="GeneID" id="30208604"/>
<dbReference type="KEGG" id="kbi:30208604"/>